<keyword evidence="2" id="KW-1185">Reference proteome</keyword>
<evidence type="ECO:0000313" key="2">
    <source>
        <dbReference type="Proteomes" id="UP000269154"/>
    </source>
</evidence>
<reference evidence="1 2" key="1">
    <citation type="journal article" date="2018" name="ACS Chem. Biol.">
        <title>Ketoreductase domain dysfunction expands chemodiversity: malyngamide biosynthesis in the cyanobacterium Okeania hirsuta.</title>
        <authorList>
            <person name="Moss N.A."/>
            <person name="Leao T."/>
            <person name="Rankin M."/>
            <person name="McCullough T.M."/>
            <person name="Qu P."/>
            <person name="Korobeynikov A."/>
            <person name="Smith J.L."/>
            <person name="Gerwick L."/>
            <person name="Gerwick W.H."/>
        </authorList>
    </citation>
    <scope>NUCLEOTIDE SEQUENCE [LARGE SCALE GENOMIC DNA]</scope>
    <source>
        <strain evidence="1 2">PAB10Feb10-1</strain>
    </source>
</reference>
<comment type="caution">
    <text evidence="1">The sequence shown here is derived from an EMBL/GenBank/DDBJ whole genome shotgun (WGS) entry which is preliminary data.</text>
</comment>
<proteinExistence type="predicted"/>
<dbReference type="EMBL" id="RCBY01000537">
    <property type="protein sequence ID" value="RQH16839.1"/>
    <property type="molecule type" value="Genomic_DNA"/>
</dbReference>
<sequence length="46" mass="5464">MDEAVNVSNVFLPQGEMIVETREELREVSVSTMRELSMDLETLWWY</sequence>
<protein>
    <submittedName>
        <fullName evidence="1">Uncharacterized protein</fullName>
    </submittedName>
</protein>
<evidence type="ECO:0000313" key="1">
    <source>
        <dbReference type="EMBL" id="RQH16839.1"/>
    </source>
</evidence>
<dbReference type="Proteomes" id="UP000269154">
    <property type="component" value="Unassembled WGS sequence"/>
</dbReference>
<accession>A0A3N6QVP4</accession>
<organism evidence="1 2">
    <name type="scientific">Okeania hirsuta</name>
    <dbReference type="NCBI Taxonomy" id="1458930"/>
    <lineage>
        <taxon>Bacteria</taxon>
        <taxon>Bacillati</taxon>
        <taxon>Cyanobacteriota</taxon>
        <taxon>Cyanophyceae</taxon>
        <taxon>Oscillatoriophycideae</taxon>
        <taxon>Oscillatoriales</taxon>
        <taxon>Microcoleaceae</taxon>
        <taxon>Okeania</taxon>
    </lineage>
</organism>
<dbReference type="AlphaFoldDB" id="A0A3N6QVP4"/>
<gene>
    <name evidence="1" type="ORF">D5R40_33720</name>
</gene>
<name>A0A3N6QVP4_9CYAN</name>